<organism evidence="2 3">
    <name type="scientific">Mediterranea massiliensis</name>
    <dbReference type="NCBI Taxonomy" id="1841865"/>
    <lineage>
        <taxon>Bacteria</taxon>
        <taxon>Pseudomonadati</taxon>
        <taxon>Bacteroidota</taxon>
        <taxon>Bacteroidia</taxon>
        <taxon>Bacteroidales</taxon>
        <taxon>Bacteroidaceae</taxon>
        <taxon>Mediterranea</taxon>
    </lineage>
</organism>
<comment type="caution">
    <text evidence="2">The sequence shown here is derived from an EMBL/GenBank/DDBJ whole genome shotgun (WGS) entry which is preliminary data.</text>
</comment>
<proteinExistence type="predicted"/>
<dbReference type="EMBL" id="DYVX01000025">
    <property type="protein sequence ID" value="HJF91344.1"/>
    <property type="molecule type" value="Genomic_DNA"/>
</dbReference>
<feature type="signal peptide" evidence="1">
    <location>
        <begin position="1"/>
        <end position="26"/>
    </location>
</feature>
<evidence type="ECO:0000313" key="3">
    <source>
        <dbReference type="Proteomes" id="UP000717835"/>
    </source>
</evidence>
<dbReference type="PROSITE" id="PS51257">
    <property type="entry name" value="PROKAR_LIPOPROTEIN"/>
    <property type="match status" value="1"/>
</dbReference>
<dbReference type="RefSeq" id="WP_276826391.1">
    <property type="nucleotide sequence ID" value="NZ_DYVX01000025.1"/>
</dbReference>
<accession>A0A921LBE0</accession>
<reference evidence="2" key="1">
    <citation type="journal article" date="2021" name="PeerJ">
        <title>Extensive microbial diversity within the chicken gut microbiome revealed by metagenomics and culture.</title>
        <authorList>
            <person name="Gilroy R."/>
            <person name="Ravi A."/>
            <person name="Getino M."/>
            <person name="Pursley I."/>
            <person name="Horton D.L."/>
            <person name="Alikhan N.F."/>
            <person name="Baker D."/>
            <person name="Gharbi K."/>
            <person name="Hall N."/>
            <person name="Watson M."/>
            <person name="Adriaenssens E.M."/>
            <person name="Foster-Nyarko E."/>
            <person name="Jarju S."/>
            <person name="Secka A."/>
            <person name="Antonio M."/>
            <person name="Oren A."/>
            <person name="Chaudhuri R.R."/>
            <person name="La Ragione R."/>
            <person name="Hildebrand F."/>
            <person name="Pallen M.J."/>
        </authorList>
    </citation>
    <scope>NUCLEOTIDE SEQUENCE</scope>
    <source>
        <strain evidence="2">CHK55-1828</strain>
    </source>
</reference>
<feature type="chain" id="PRO_5036926723" evidence="1">
    <location>
        <begin position="27"/>
        <end position="357"/>
    </location>
</feature>
<dbReference type="AlphaFoldDB" id="A0A921LBE0"/>
<evidence type="ECO:0000256" key="1">
    <source>
        <dbReference type="SAM" id="SignalP"/>
    </source>
</evidence>
<protein>
    <submittedName>
        <fullName evidence="2">Uncharacterized protein</fullName>
    </submittedName>
</protein>
<name>A0A921LBE0_9BACT</name>
<dbReference type="Proteomes" id="UP000717835">
    <property type="component" value="Unassembled WGS sequence"/>
</dbReference>
<sequence length="357" mass="39481">MRTAFLHILACLLPFLLGGCSKDVPAGENRADERIVNLSLGITTRADADKPSVLYLWIFDGSEGAGSECLYFQEMFNPEFSGVDLEGNPVQPVDVQLLTTNGTTLKFCVVLNDAMKPDEPSQPIEFNKSTPLTTLENLEFTLSEYADDNRVPMSGTAEQLITSTSNDYRIEIPAERAVAKLELFVTKNLPGSSLWITGISLSNNPATGSLFRNEEKFEPVIDTGKSVPLFAGTVRITASLTEADAPGSEDLYLFEGDDGKVQNIPLTNPYLLENPWGDGGIYLDENGSASITDTDSRYFLTFSYTLDGSPVEKKIYLTTIERNTLNKVFIRIKEKVFDIEVSYSVKDWVMEVLTPEF</sequence>
<gene>
    <name evidence="2" type="ORF">K8W02_03030</name>
</gene>
<reference evidence="2" key="2">
    <citation type="submission" date="2021-09" db="EMBL/GenBank/DDBJ databases">
        <authorList>
            <person name="Gilroy R."/>
        </authorList>
    </citation>
    <scope>NUCLEOTIDE SEQUENCE</scope>
    <source>
        <strain evidence="2">CHK55-1828</strain>
    </source>
</reference>
<keyword evidence="1" id="KW-0732">Signal</keyword>
<evidence type="ECO:0000313" key="2">
    <source>
        <dbReference type="EMBL" id="HJF91344.1"/>
    </source>
</evidence>